<keyword evidence="1" id="KW-0690">Ribosome biogenesis</keyword>
<keyword evidence="8" id="KW-1185">Reference proteome</keyword>
<sequence>MITITIYRDQDERIKRFSVTGHAKYDDPGKDIVCAGVSAVTVGAVNAIEKLTGIVPDAEMKSGFLSASMPESGETHRNEQLQLLLAGMVVALESIADQYGKHVRIKHTLA</sequence>
<dbReference type="GO" id="GO:0042254">
    <property type="term" value="P:ribosome biogenesis"/>
    <property type="evidence" value="ECO:0007669"/>
    <property type="project" value="UniProtKB-KW"/>
</dbReference>
<reference evidence="7 8" key="1">
    <citation type="submission" date="2020-08" db="EMBL/GenBank/DDBJ databases">
        <title>Cohnella phylogeny.</title>
        <authorList>
            <person name="Dunlap C."/>
        </authorList>
    </citation>
    <scope>NUCLEOTIDE SEQUENCE [LARGE SCALE GENOMIC DNA]</scope>
    <source>
        <strain evidence="7 8">DSM 28246</strain>
    </source>
</reference>
<protein>
    <recommendedName>
        <fullName evidence="6">Ribosomal processing cysteine protease Prp</fullName>
    </recommendedName>
</protein>
<dbReference type="GO" id="GO:0006508">
    <property type="term" value="P:proteolysis"/>
    <property type="evidence" value="ECO:0007669"/>
    <property type="project" value="UniProtKB-KW"/>
</dbReference>
<dbReference type="GO" id="GO:0008234">
    <property type="term" value="F:cysteine-type peptidase activity"/>
    <property type="evidence" value="ECO:0007669"/>
    <property type="project" value="UniProtKB-KW"/>
</dbReference>
<dbReference type="Gene3D" id="3.30.70.1490">
    <property type="entry name" value="Cysteine protease Prp"/>
    <property type="match status" value="1"/>
</dbReference>
<keyword evidence="4" id="KW-0788">Thiol protease</keyword>
<gene>
    <name evidence="7" type="ORF">H7C19_26555</name>
</gene>
<dbReference type="PANTHER" id="PTHR39178">
    <property type="entry name" value="HYPOTHETICAL RIBOSOME-ASSOCIATED PROTEIN"/>
    <property type="match status" value="1"/>
</dbReference>
<evidence type="ECO:0000256" key="6">
    <source>
        <dbReference type="ARBA" id="ARBA00044538"/>
    </source>
</evidence>
<evidence type="ECO:0000256" key="2">
    <source>
        <dbReference type="ARBA" id="ARBA00022670"/>
    </source>
</evidence>
<dbReference type="InterPro" id="IPR007422">
    <property type="entry name" value="Peptidase_Prp"/>
</dbReference>
<evidence type="ECO:0000313" key="8">
    <source>
        <dbReference type="Proteomes" id="UP000547209"/>
    </source>
</evidence>
<accession>A0A7X0RXM6</accession>
<dbReference type="PANTHER" id="PTHR39178:SF1">
    <property type="entry name" value="RIBOSOMAL-PROCESSING CYSTEINE PROTEASE PRP"/>
    <property type="match status" value="1"/>
</dbReference>
<dbReference type="RefSeq" id="WP_185672115.1">
    <property type="nucleotide sequence ID" value="NZ_JACJVP010000045.1"/>
</dbReference>
<comment type="similarity">
    <text evidence="5">Belongs to the Prp family.</text>
</comment>
<comment type="caution">
    <text evidence="7">The sequence shown here is derived from an EMBL/GenBank/DDBJ whole genome shotgun (WGS) entry which is preliminary data.</text>
</comment>
<evidence type="ECO:0000256" key="4">
    <source>
        <dbReference type="ARBA" id="ARBA00022807"/>
    </source>
</evidence>
<keyword evidence="3" id="KW-0378">Hydrolase</keyword>
<name>A0A7X0RXM6_9BACL</name>
<keyword evidence="2 7" id="KW-0645">Protease</keyword>
<dbReference type="Pfam" id="PF04327">
    <property type="entry name" value="Peptidase_Prp"/>
    <property type="match status" value="1"/>
</dbReference>
<dbReference type="Proteomes" id="UP000547209">
    <property type="component" value="Unassembled WGS sequence"/>
</dbReference>
<evidence type="ECO:0000313" key="7">
    <source>
        <dbReference type="EMBL" id="MBB6674250.1"/>
    </source>
</evidence>
<proteinExistence type="inferred from homology"/>
<dbReference type="EMBL" id="JACJVP010000045">
    <property type="protein sequence ID" value="MBB6674250.1"/>
    <property type="molecule type" value="Genomic_DNA"/>
</dbReference>
<dbReference type="CDD" id="cd16332">
    <property type="entry name" value="Prp-like"/>
    <property type="match status" value="1"/>
</dbReference>
<dbReference type="SUPFAM" id="SSF118010">
    <property type="entry name" value="TM1457-like"/>
    <property type="match status" value="1"/>
</dbReference>
<evidence type="ECO:0000256" key="5">
    <source>
        <dbReference type="ARBA" id="ARBA00044503"/>
    </source>
</evidence>
<dbReference type="AlphaFoldDB" id="A0A7X0RXM6"/>
<evidence type="ECO:0000256" key="3">
    <source>
        <dbReference type="ARBA" id="ARBA00022801"/>
    </source>
</evidence>
<dbReference type="InterPro" id="IPR036764">
    <property type="entry name" value="Peptidase_Prp_sf"/>
</dbReference>
<organism evidence="7 8">
    <name type="scientific">Cohnella nanjingensis</name>
    <dbReference type="NCBI Taxonomy" id="1387779"/>
    <lineage>
        <taxon>Bacteria</taxon>
        <taxon>Bacillati</taxon>
        <taxon>Bacillota</taxon>
        <taxon>Bacilli</taxon>
        <taxon>Bacillales</taxon>
        <taxon>Paenibacillaceae</taxon>
        <taxon>Cohnella</taxon>
    </lineage>
</organism>
<evidence type="ECO:0000256" key="1">
    <source>
        <dbReference type="ARBA" id="ARBA00022517"/>
    </source>
</evidence>